<dbReference type="NCBIfam" id="TIGR02983">
    <property type="entry name" value="SigE-fam_strep"/>
    <property type="match status" value="1"/>
</dbReference>
<accession>A0ABW3YLP5</accession>
<organism evidence="8 9">
    <name type="scientific">Micromonospora sonneratiae</name>
    <dbReference type="NCBI Taxonomy" id="1184706"/>
    <lineage>
        <taxon>Bacteria</taxon>
        <taxon>Bacillati</taxon>
        <taxon>Actinomycetota</taxon>
        <taxon>Actinomycetes</taxon>
        <taxon>Micromonosporales</taxon>
        <taxon>Micromonosporaceae</taxon>
        <taxon>Micromonospora</taxon>
    </lineage>
</organism>
<gene>
    <name evidence="8" type="ORF">ACFQ4H_27205</name>
</gene>
<dbReference type="InterPro" id="IPR036388">
    <property type="entry name" value="WH-like_DNA-bd_sf"/>
</dbReference>
<dbReference type="EMBL" id="JBHTMP010000058">
    <property type="protein sequence ID" value="MFD1324778.1"/>
    <property type="molecule type" value="Genomic_DNA"/>
</dbReference>
<dbReference type="InterPro" id="IPR013324">
    <property type="entry name" value="RNA_pol_sigma_r3/r4-like"/>
</dbReference>
<dbReference type="PANTHER" id="PTHR43133:SF50">
    <property type="entry name" value="ECF RNA POLYMERASE SIGMA FACTOR SIGM"/>
    <property type="match status" value="1"/>
</dbReference>
<evidence type="ECO:0000313" key="8">
    <source>
        <dbReference type="EMBL" id="MFD1324778.1"/>
    </source>
</evidence>
<dbReference type="SUPFAM" id="SSF88659">
    <property type="entry name" value="Sigma3 and sigma4 domains of RNA polymerase sigma factors"/>
    <property type="match status" value="1"/>
</dbReference>
<protein>
    <submittedName>
        <fullName evidence="8">SigE family RNA polymerase sigma factor</fullName>
    </submittedName>
</protein>
<evidence type="ECO:0000259" key="7">
    <source>
        <dbReference type="Pfam" id="PF08281"/>
    </source>
</evidence>
<sequence length="181" mass="20737">MSILRKPWRRMGMQANFEEFVVARGRALIRFAYLLTGDGYLAEDLVQEALLRSHRRWSAVERTDNPEPYVRKAILHLYLSWRSRRSSSEAPFAELPDRPGPDQPTDAVVERDELWLLLRQLPRAQRAVVVLRYYEDLSDADIAALLGCSRATVRVHAFKALAKLRTALTRSPAVTAGVRHE</sequence>
<proteinExistence type="inferred from homology"/>
<feature type="domain" description="RNA polymerase sigma factor 70 region 4 type 2" evidence="7">
    <location>
        <begin position="112"/>
        <end position="164"/>
    </location>
</feature>
<dbReference type="Pfam" id="PF04542">
    <property type="entry name" value="Sigma70_r2"/>
    <property type="match status" value="1"/>
</dbReference>
<name>A0ABW3YLP5_9ACTN</name>
<keyword evidence="2" id="KW-0805">Transcription regulation</keyword>
<dbReference type="InterPro" id="IPR014325">
    <property type="entry name" value="RNA_pol_sigma-E_actinobac"/>
</dbReference>
<evidence type="ECO:0000256" key="5">
    <source>
        <dbReference type="ARBA" id="ARBA00023163"/>
    </source>
</evidence>
<dbReference type="InterPro" id="IPR007627">
    <property type="entry name" value="RNA_pol_sigma70_r2"/>
</dbReference>
<dbReference type="InterPro" id="IPR039425">
    <property type="entry name" value="RNA_pol_sigma-70-like"/>
</dbReference>
<evidence type="ECO:0000256" key="2">
    <source>
        <dbReference type="ARBA" id="ARBA00023015"/>
    </source>
</evidence>
<keyword evidence="5" id="KW-0804">Transcription</keyword>
<dbReference type="CDD" id="cd06171">
    <property type="entry name" value="Sigma70_r4"/>
    <property type="match status" value="1"/>
</dbReference>
<dbReference type="PANTHER" id="PTHR43133">
    <property type="entry name" value="RNA POLYMERASE ECF-TYPE SIGMA FACTO"/>
    <property type="match status" value="1"/>
</dbReference>
<keyword evidence="9" id="KW-1185">Reference proteome</keyword>
<keyword evidence="3" id="KW-0731">Sigma factor</keyword>
<dbReference type="Proteomes" id="UP001597260">
    <property type="component" value="Unassembled WGS sequence"/>
</dbReference>
<keyword evidence="4" id="KW-0238">DNA-binding</keyword>
<dbReference type="InterPro" id="IPR013249">
    <property type="entry name" value="RNA_pol_sigma70_r4_t2"/>
</dbReference>
<dbReference type="InterPro" id="IPR014284">
    <property type="entry name" value="RNA_pol_sigma-70_dom"/>
</dbReference>
<dbReference type="Gene3D" id="1.10.10.10">
    <property type="entry name" value="Winged helix-like DNA-binding domain superfamily/Winged helix DNA-binding domain"/>
    <property type="match status" value="1"/>
</dbReference>
<evidence type="ECO:0000313" key="9">
    <source>
        <dbReference type="Proteomes" id="UP001597260"/>
    </source>
</evidence>
<feature type="domain" description="RNA polymerase sigma-70 region 2" evidence="6">
    <location>
        <begin position="24"/>
        <end position="86"/>
    </location>
</feature>
<comment type="similarity">
    <text evidence="1">Belongs to the sigma-70 factor family. ECF subfamily.</text>
</comment>
<evidence type="ECO:0000256" key="1">
    <source>
        <dbReference type="ARBA" id="ARBA00010641"/>
    </source>
</evidence>
<evidence type="ECO:0000259" key="6">
    <source>
        <dbReference type="Pfam" id="PF04542"/>
    </source>
</evidence>
<reference evidence="9" key="1">
    <citation type="journal article" date="2019" name="Int. J. Syst. Evol. Microbiol.">
        <title>The Global Catalogue of Microorganisms (GCM) 10K type strain sequencing project: providing services to taxonomists for standard genome sequencing and annotation.</title>
        <authorList>
            <consortium name="The Broad Institute Genomics Platform"/>
            <consortium name="The Broad Institute Genome Sequencing Center for Infectious Disease"/>
            <person name="Wu L."/>
            <person name="Ma J."/>
        </authorList>
    </citation>
    <scope>NUCLEOTIDE SEQUENCE [LARGE SCALE GENOMIC DNA]</scope>
    <source>
        <strain evidence="9">JCM 31037</strain>
    </source>
</reference>
<evidence type="ECO:0000256" key="3">
    <source>
        <dbReference type="ARBA" id="ARBA00023082"/>
    </source>
</evidence>
<dbReference type="Pfam" id="PF08281">
    <property type="entry name" value="Sigma70_r4_2"/>
    <property type="match status" value="1"/>
</dbReference>
<dbReference type="NCBIfam" id="TIGR02937">
    <property type="entry name" value="sigma70-ECF"/>
    <property type="match status" value="1"/>
</dbReference>
<dbReference type="SUPFAM" id="SSF88946">
    <property type="entry name" value="Sigma2 domain of RNA polymerase sigma factors"/>
    <property type="match status" value="1"/>
</dbReference>
<evidence type="ECO:0000256" key="4">
    <source>
        <dbReference type="ARBA" id="ARBA00023125"/>
    </source>
</evidence>
<dbReference type="Gene3D" id="1.10.1740.10">
    <property type="match status" value="1"/>
</dbReference>
<comment type="caution">
    <text evidence="8">The sequence shown here is derived from an EMBL/GenBank/DDBJ whole genome shotgun (WGS) entry which is preliminary data.</text>
</comment>
<dbReference type="InterPro" id="IPR013325">
    <property type="entry name" value="RNA_pol_sigma_r2"/>
</dbReference>